<proteinExistence type="predicted"/>
<name>A0A0K0FBX4_STRVS</name>
<sequence length="189" mass="22702">MEKIEEYLKTELFNHGEQLNRYIRNFLIQCEAARKFEEDEKKVQEELNEEFEDLHYYLRLTSSAPPSPHHHPLVNGKIKDENDDGRRSVPPNFKIHFEEIEDEEKKIKSEEKDEEKGEEEEKKIKSEEKDEEKCEEEEKKIKSEEKDEEKGEEEEKNTGEKEKNSGGMKNRGRHKKRVYPWLNNHGENK</sequence>
<evidence type="ECO:0000313" key="3">
    <source>
        <dbReference type="WBParaSite" id="SVE_0633800.1"/>
    </source>
</evidence>
<dbReference type="Proteomes" id="UP000035680">
    <property type="component" value="Unassembled WGS sequence"/>
</dbReference>
<accession>A0A0K0FBX4</accession>
<reference evidence="2" key="1">
    <citation type="submission" date="2014-07" db="EMBL/GenBank/DDBJ databases">
        <authorList>
            <person name="Martin A.A"/>
            <person name="De Silva N."/>
        </authorList>
    </citation>
    <scope>NUCLEOTIDE SEQUENCE</scope>
</reference>
<feature type="compositionally biased region" description="Basic and acidic residues" evidence="1">
    <location>
        <begin position="95"/>
        <end position="149"/>
    </location>
</feature>
<evidence type="ECO:0000256" key="1">
    <source>
        <dbReference type="SAM" id="MobiDB-lite"/>
    </source>
</evidence>
<dbReference type="AlphaFoldDB" id="A0A0K0FBX4"/>
<protein>
    <submittedName>
        <fullName evidence="3">Uncharacterized protein</fullName>
    </submittedName>
</protein>
<feature type="compositionally biased region" description="Basic and acidic residues" evidence="1">
    <location>
        <begin position="77"/>
        <end position="87"/>
    </location>
</feature>
<evidence type="ECO:0000313" key="2">
    <source>
        <dbReference type="Proteomes" id="UP000035680"/>
    </source>
</evidence>
<reference evidence="3" key="2">
    <citation type="submission" date="2015-08" db="UniProtKB">
        <authorList>
            <consortium name="WormBaseParasite"/>
        </authorList>
    </citation>
    <scope>IDENTIFICATION</scope>
</reference>
<dbReference type="WBParaSite" id="SVE_0633800.1">
    <property type="protein sequence ID" value="SVE_0633800.1"/>
    <property type="gene ID" value="SVE_0633800"/>
</dbReference>
<keyword evidence="2" id="KW-1185">Reference proteome</keyword>
<feature type="region of interest" description="Disordered" evidence="1">
    <location>
        <begin position="59"/>
        <end position="189"/>
    </location>
</feature>
<organism evidence="2 3">
    <name type="scientific">Strongyloides venezuelensis</name>
    <name type="common">Threadworm</name>
    <dbReference type="NCBI Taxonomy" id="75913"/>
    <lineage>
        <taxon>Eukaryota</taxon>
        <taxon>Metazoa</taxon>
        <taxon>Ecdysozoa</taxon>
        <taxon>Nematoda</taxon>
        <taxon>Chromadorea</taxon>
        <taxon>Rhabditida</taxon>
        <taxon>Tylenchina</taxon>
        <taxon>Panagrolaimomorpha</taxon>
        <taxon>Strongyloidoidea</taxon>
        <taxon>Strongyloididae</taxon>
        <taxon>Strongyloides</taxon>
    </lineage>
</organism>